<evidence type="ECO:0000313" key="2">
    <source>
        <dbReference type="Proteomes" id="UP000241118"/>
    </source>
</evidence>
<dbReference type="EMBL" id="PYAX01000026">
    <property type="protein sequence ID" value="PSL45977.1"/>
    <property type="molecule type" value="Genomic_DNA"/>
</dbReference>
<evidence type="ECO:0000313" key="1">
    <source>
        <dbReference type="EMBL" id="PSL45977.1"/>
    </source>
</evidence>
<protein>
    <recommendedName>
        <fullName evidence="3">Tetratricopeptide repeat protein</fullName>
    </recommendedName>
</protein>
<gene>
    <name evidence="1" type="ORF">B0I31_1268</name>
</gene>
<dbReference type="Proteomes" id="UP000241118">
    <property type="component" value="Unassembled WGS sequence"/>
</dbReference>
<evidence type="ECO:0008006" key="3">
    <source>
        <dbReference type="Google" id="ProtNLM"/>
    </source>
</evidence>
<dbReference type="InterPro" id="IPR011990">
    <property type="entry name" value="TPR-like_helical_dom_sf"/>
</dbReference>
<name>A0A2P8HID1_SACCR</name>
<dbReference type="OrthoDB" id="8550139at2"/>
<proteinExistence type="predicted"/>
<organism evidence="1 2">
    <name type="scientific">Saccharothrix carnea</name>
    <dbReference type="NCBI Taxonomy" id="1280637"/>
    <lineage>
        <taxon>Bacteria</taxon>
        <taxon>Bacillati</taxon>
        <taxon>Actinomycetota</taxon>
        <taxon>Actinomycetes</taxon>
        <taxon>Pseudonocardiales</taxon>
        <taxon>Pseudonocardiaceae</taxon>
        <taxon>Saccharothrix</taxon>
    </lineage>
</organism>
<accession>A0A2P8HID1</accession>
<sequence length="415" mass="46523">MTGAGRRDLEPPAPASGVESYPEFRIGFCLEDVYCAYVEWSGLVAGGHPEPEVERIRDLGGWAADELRARGVDAASVDRFEELLAGVPGPGENPDRITEQRADERQRIVVRLEEFLGVARKAVGTRRGRYFDYGVMLSRIGACTRTLRFADRLPPELDALRTTMRAKYKAELVRAVRVLVAFVVDLSPERPRDPAQRELDHAVDEFAGYAVTWLATPDSAEELHRRGKEVTLVAGMHTSDAISRHGRRHLYREPLPRHERIPLAVPHDTEDRTRVESLRQELLDKPVGGSWRAHHDALRELVALSRSVLGPVHPTTLHVQADLAMAHLPAGEPDTAADMLLDIAETALRYYGPAHPTRYLVVAHVHNCLGRWHPAAARQLYEFPLKSLALKDEVPEQLRHPRAMIRRYLGLDAEG</sequence>
<keyword evidence="2" id="KW-1185">Reference proteome</keyword>
<dbReference type="Gene3D" id="1.25.40.10">
    <property type="entry name" value="Tetratricopeptide repeat domain"/>
    <property type="match status" value="1"/>
</dbReference>
<comment type="caution">
    <text evidence="1">The sequence shown here is derived from an EMBL/GenBank/DDBJ whole genome shotgun (WGS) entry which is preliminary data.</text>
</comment>
<reference evidence="1 2" key="1">
    <citation type="submission" date="2018-03" db="EMBL/GenBank/DDBJ databases">
        <title>Genomic Encyclopedia of Type Strains, Phase III (KMG-III): the genomes of soil and plant-associated and newly described type strains.</title>
        <authorList>
            <person name="Whitman W."/>
        </authorList>
    </citation>
    <scope>NUCLEOTIDE SEQUENCE [LARGE SCALE GENOMIC DNA]</scope>
    <source>
        <strain evidence="1 2">CGMCC 4.7097</strain>
    </source>
</reference>
<dbReference type="RefSeq" id="WP_106620249.1">
    <property type="nucleotide sequence ID" value="NZ_PYAX01000026.1"/>
</dbReference>
<dbReference type="AlphaFoldDB" id="A0A2P8HID1"/>